<dbReference type="PROSITE" id="PS50887">
    <property type="entry name" value="GGDEF"/>
    <property type="match status" value="1"/>
</dbReference>
<dbReference type="GO" id="GO:0052621">
    <property type="term" value="F:diguanylate cyclase activity"/>
    <property type="evidence" value="ECO:0007669"/>
    <property type="project" value="UniProtKB-EC"/>
</dbReference>
<evidence type="ECO:0000256" key="2">
    <source>
        <dbReference type="ARBA" id="ARBA00012528"/>
    </source>
</evidence>
<evidence type="ECO:0000313" key="7">
    <source>
        <dbReference type="Proteomes" id="UP000185639"/>
    </source>
</evidence>
<dbReference type="PANTHER" id="PTHR45138">
    <property type="entry name" value="REGULATORY COMPONENTS OF SENSORY TRANSDUCTION SYSTEM"/>
    <property type="match status" value="1"/>
</dbReference>
<comment type="catalytic activity">
    <reaction evidence="3">
        <text>2 GTP = 3',3'-c-di-GMP + 2 diphosphate</text>
        <dbReference type="Rhea" id="RHEA:24898"/>
        <dbReference type="ChEBI" id="CHEBI:33019"/>
        <dbReference type="ChEBI" id="CHEBI:37565"/>
        <dbReference type="ChEBI" id="CHEBI:58805"/>
        <dbReference type="EC" id="2.7.7.65"/>
    </reaction>
</comment>
<dbReference type="NCBIfam" id="TIGR00254">
    <property type="entry name" value="GGDEF"/>
    <property type="match status" value="1"/>
</dbReference>
<dbReference type="SMART" id="SM00267">
    <property type="entry name" value="GGDEF"/>
    <property type="match status" value="1"/>
</dbReference>
<comment type="cofactor">
    <cofactor evidence="1">
        <name>Mg(2+)</name>
        <dbReference type="ChEBI" id="CHEBI:18420"/>
    </cofactor>
</comment>
<sequence>MTTDSNTLKEPGLLTISNPMDWKAIDRFILLACLVLLAPLSFGVSMWATNILAPEWLNQTLVMMLSVLYVMHIAVMGSFILTAMKLRKYTHDWPLFENAIISSFLVTVMTTGYLTGTHLSEALLIIFLGVIITCTLADVNKVKFCFWIVVPILILMSALDYSEVVPYAMLLERSPYSEDGRPLEGWMMVRMTVAVILAPLTYLCILAMKRWTERESLYLEMSTIDGLTRLSNRNSLISRGQEEIRRARASDAMPPLSCIMIDLDHFKQINDTWGHHAGDEVLIAASKVMMDSARPNDEVGRYGGEEFAVLLPGTTLLQAKLIAERIRKRISSMNVVVDGQKIDVTASFGVACYPSPDVEAMSDLLKTADKALYEAKETGRNKVVTA</sequence>
<dbReference type="Gene3D" id="3.30.70.270">
    <property type="match status" value="1"/>
</dbReference>
<name>A0A1N7NME9_9GAMM</name>
<feature type="transmembrane region" description="Helical" evidence="4">
    <location>
        <begin position="146"/>
        <end position="168"/>
    </location>
</feature>
<protein>
    <recommendedName>
        <fullName evidence="2">diguanylate cyclase</fullName>
        <ecNumber evidence="2">2.7.7.65</ecNumber>
    </recommendedName>
</protein>
<proteinExistence type="predicted"/>
<keyword evidence="4" id="KW-0472">Membrane</keyword>
<dbReference type="PANTHER" id="PTHR45138:SF9">
    <property type="entry name" value="DIGUANYLATE CYCLASE DGCM-RELATED"/>
    <property type="match status" value="1"/>
</dbReference>
<evidence type="ECO:0000256" key="1">
    <source>
        <dbReference type="ARBA" id="ARBA00001946"/>
    </source>
</evidence>
<evidence type="ECO:0000256" key="4">
    <source>
        <dbReference type="SAM" id="Phobius"/>
    </source>
</evidence>
<dbReference type="EMBL" id="FTOH01000007">
    <property type="protein sequence ID" value="SIS99502.1"/>
    <property type="molecule type" value="Genomic_DNA"/>
</dbReference>
<dbReference type="Proteomes" id="UP000185639">
    <property type="component" value="Unassembled WGS sequence"/>
</dbReference>
<accession>A0A1N7NME9</accession>
<reference evidence="7" key="1">
    <citation type="submission" date="2017-01" db="EMBL/GenBank/DDBJ databases">
        <authorList>
            <person name="Varghese N."/>
            <person name="Submissions S."/>
        </authorList>
    </citation>
    <scope>NUCLEOTIDE SEQUENCE [LARGE SCALE GENOMIC DNA]</scope>
    <source>
        <strain evidence="7">DSM 24913</strain>
    </source>
</reference>
<feature type="transmembrane region" description="Helical" evidence="4">
    <location>
        <begin position="95"/>
        <end position="116"/>
    </location>
</feature>
<feature type="transmembrane region" description="Helical" evidence="4">
    <location>
        <begin position="61"/>
        <end position="83"/>
    </location>
</feature>
<feature type="transmembrane region" description="Helical" evidence="4">
    <location>
        <begin position="188"/>
        <end position="208"/>
    </location>
</feature>
<gene>
    <name evidence="6" type="ORF">SAMN05421686_107128</name>
</gene>
<dbReference type="SUPFAM" id="SSF55073">
    <property type="entry name" value="Nucleotide cyclase"/>
    <property type="match status" value="1"/>
</dbReference>
<dbReference type="EC" id="2.7.7.65" evidence="2"/>
<keyword evidence="4" id="KW-0812">Transmembrane</keyword>
<dbReference type="InterPro" id="IPR050469">
    <property type="entry name" value="Diguanylate_Cyclase"/>
</dbReference>
<dbReference type="RefSeq" id="WP_245820100.1">
    <property type="nucleotide sequence ID" value="NZ_FTOH01000007.1"/>
</dbReference>
<keyword evidence="7" id="KW-1185">Reference proteome</keyword>
<dbReference type="FunFam" id="3.30.70.270:FF:000001">
    <property type="entry name" value="Diguanylate cyclase domain protein"/>
    <property type="match status" value="1"/>
</dbReference>
<dbReference type="AlphaFoldDB" id="A0A1N7NME9"/>
<feature type="domain" description="GGDEF" evidence="5">
    <location>
        <begin position="254"/>
        <end position="386"/>
    </location>
</feature>
<keyword evidence="4" id="KW-1133">Transmembrane helix</keyword>
<organism evidence="6 7">
    <name type="scientific">Thalassolituus maritimus</name>
    <dbReference type="NCBI Taxonomy" id="484498"/>
    <lineage>
        <taxon>Bacteria</taxon>
        <taxon>Pseudomonadati</taxon>
        <taxon>Pseudomonadota</taxon>
        <taxon>Gammaproteobacteria</taxon>
        <taxon>Oceanospirillales</taxon>
        <taxon>Oceanospirillaceae</taxon>
        <taxon>Thalassolituus</taxon>
    </lineage>
</organism>
<feature type="transmembrane region" description="Helical" evidence="4">
    <location>
        <begin position="28"/>
        <end position="49"/>
    </location>
</feature>
<dbReference type="CDD" id="cd01949">
    <property type="entry name" value="GGDEF"/>
    <property type="match status" value="1"/>
</dbReference>
<dbReference type="InterPro" id="IPR043128">
    <property type="entry name" value="Rev_trsase/Diguanyl_cyclase"/>
</dbReference>
<dbReference type="STRING" id="484498.SAMN05421686_107128"/>
<dbReference type="InterPro" id="IPR000160">
    <property type="entry name" value="GGDEF_dom"/>
</dbReference>
<dbReference type="Pfam" id="PF00990">
    <property type="entry name" value="GGDEF"/>
    <property type="match status" value="1"/>
</dbReference>
<evidence type="ECO:0000256" key="3">
    <source>
        <dbReference type="ARBA" id="ARBA00034247"/>
    </source>
</evidence>
<feature type="transmembrane region" description="Helical" evidence="4">
    <location>
        <begin position="122"/>
        <end position="139"/>
    </location>
</feature>
<evidence type="ECO:0000259" key="5">
    <source>
        <dbReference type="PROSITE" id="PS50887"/>
    </source>
</evidence>
<evidence type="ECO:0000313" key="6">
    <source>
        <dbReference type="EMBL" id="SIS99502.1"/>
    </source>
</evidence>
<dbReference type="InterPro" id="IPR029787">
    <property type="entry name" value="Nucleotide_cyclase"/>
</dbReference>